<evidence type="ECO:0000256" key="4">
    <source>
        <dbReference type="ARBA" id="ARBA00022448"/>
    </source>
</evidence>
<keyword evidence="4" id="KW-0813">Transport</keyword>
<keyword evidence="8 10" id="KW-0175">Coiled coil</keyword>
<evidence type="ECO:0000256" key="6">
    <source>
        <dbReference type="ARBA" id="ARBA00022989"/>
    </source>
</evidence>
<keyword evidence="16" id="KW-1185">Reference proteome</keyword>
<comment type="caution">
    <text evidence="15">The sequence shown here is derived from an EMBL/GenBank/DDBJ whole genome shotgun (WGS) entry which is preliminary data.</text>
</comment>
<sequence>MMEGGTMEDSSGGVVMTGGDVSGGRGALPRTSPAMASFSPSSPISVVLSYWKELDLERMKVKLDEQGLKIAEYQESSLKNRRKLAESTRDFKRADQEEKARQYGPLLKAYQEEVDSLTKRAKFSENAFLTLYQKLYEAPDPVPALAPAAEASARVMELEQENRKFRQELEEFRAEAANLRNQQVTVRRLEERNRQLEQRMEEKVKEMVELKQRAMSEENQKSLETLKEREELLHEQLRAAKESVHTMRRLHEYGQRQLFQLRAKSDEDREAKQSELNLLTEEVDRAQSRLTSLEREKEALKAQLQAMTEKETEADGDSGGGDGGAVRAAEESLAAAREKVISELHAELQRMESALAAEREKFVLELKKLHLDLDEKEKMVASLKEELAARPTPTLVEDLKKQIKILQMVGYNSVEAEDWELATRGEEIGKLETLLLEKNRKLEHDLTQARLQIGERTKEVAAAQARVKELEAVVEKQRGLIAKLEEDILKGYGAMGERRGGSSWRDDWGEGGAGFDEREAISNALQQGRGGGVGGAAGGRTKAQGGEEEDDHSVLAVVCGQRDRFKQRMNELEEELRRVLERVKVQALELERSKSDNVKLYEKIRFVQEYQNDRMQSRGGGRMSKRGSVGDVESGLPSDVETKYKKLYEDDINPFAAFSKKERDQRYRDLGLRDRITLTSGRFLLGNKYARTFVFFYSVSLHIVMFATLYKMSLLTQPCETSSSALVPAENKTIMREGRTAL</sequence>
<keyword evidence="6 12" id="KW-1133">Transmembrane helix</keyword>
<gene>
    <name evidence="15" type="ORF">CBR_g38539</name>
</gene>
<keyword evidence="5 12" id="KW-0812">Transmembrane</keyword>
<feature type="compositionally biased region" description="Basic and acidic residues" evidence="11">
    <location>
        <begin position="289"/>
        <end position="300"/>
    </location>
</feature>
<reference evidence="15 16" key="1">
    <citation type="journal article" date="2018" name="Cell">
        <title>The Chara Genome: Secondary Complexity and Implications for Plant Terrestrialization.</title>
        <authorList>
            <person name="Nishiyama T."/>
            <person name="Sakayama H."/>
            <person name="Vries J.D."/>
            <person name="Buschmann H."/>
            <person name="Saint-Marcoux D."/>
            <person name="Ullrich K.K."/>
            <person name="Haas F.B."/>
            <person name="Vanderstraeten L."/>
            <person name="Becker D."/>
            <person name="Lang D."/>
            <person name="Vosolsobe S."/>
            <person name="Rombauts S."/>
            <person name="Wilhelmsson P.K.I."/>
            <person name="Janitza P."/>
            <person name="Kern R."/>
            <person name="Heyl A."/>
            <person name="Rumpler F."/>
            <person name="Villalobos L.I.A.C."/>
            <person name="Clay J.M."/>
            <person name="Skokan R."/>
            <person name="Toyoda A."/>
            <person name="Suzuki Y."/>
            <person name="Kagoshima H."/>
            <person name="Schijlen E."/>
            <person name="Tajeshwar N."/>
            <person name="Catarino B."/>
            <person name="Hetherington A.J."/>
            <person name="Saltykova A."/>
            <person name="Bonnot C."/>
            <person name="Breuninger H."/>
            <person name="Symeonidi A."/>
            <person name="Radhakrishnan G.V."/>
            <person name="Van Nieuwerburgh F."/>
            <person name="Deforce D."/>
            <person name="Chang C."/>
            <person name="Karol K.G."/>
            <person name="Hedrich R."/>
            <person name="Ulvskov P."/>
            <person name="Glockner G."/>
            <person name="Delwiche C.F."/>
            <person name="Petrasek J."/>
            <person name="Van de Peer Y."/>
            <person name="Friml J."/>
            <person name="Beilby M."/>
            <person name="Dolan L."/>
            <person name="Kohara Y."/>
            <person name="Sugano S."/>
            <person name="Fujiyama A."/>
            <person name="Delaux P.-M."/>
            <person name="Quint M."/>
            <person name="TheiBen G."/>
            <person name="Hagemann M."/>
            <person name="Harholt J."/>
            <person name="Dunand C."/>
            <person name="Zachgo S."/>
            <person name="Langdale J."/>
            <person name="Maumus F."/>
            <person name="Straeten D.V.D."/>
            <person name="Gould S.B."/>
            <person name="Rensing S.A."/>
        </authorList>
    </citation>
    <scope>NUCLEOTIDE SEQUENCE [LARGE SCALE GENOMIC DNA]</scope>
    <source>
        <strain evidence="15 16">S276</strain>
    </source>
</reference>
<evidence type="ECO:0000256" key="1">
    <source>
        <dbReference type="ARBA" id="ARBA00004409"/>
    </source>
</evidence>
<proteinExistence type="inferred from homology"/>
<dbReference type="InterPro" id="IPR057476">
    <property type="entry name" value="Cux_N"/>
</dbReference>
<dbReference type="Pfam" id="PF08172">
    <property type="entry name" value="CASP_C"/>
    <property type="match status" value="1"/>
</dbReference>
<dbReference type="EMBL" id="BFEA01000004">
    <property type="protein sequence ID" value="GBG59515.1"/>
    <property type="molecule type" value="Genomic_DNA"/>
</dbReference>
<evidence type="ECO:0000259" key="14">
    <source>
        <dbReference type="Pfam" id="PF25398"/>
    </source>
</evidence>
<dbReference type="OMA" id="WQQEGFN"/>
<evidence type="ECO:0000256" key="11">
    <source>
        <dbReference type="SAM" id="MobiDB-lite"/>
    </source>
</evidence>
<dbReference type="Pfam" id="PF25398">
    <property type="entry name" value="CUX1_N"/>
    <property type="match status" value="1"/>
</dbReference>
<evidence type="ECO:0000256" key="9">
    <source>
        <dbReference type="ARBA" id="ARBA00023136"/>
    </source>
</evidence>
<dbReference type="PANTHER" id="PTHR14043:SF2">
    <property type="entry name" value="HOMEOBOX PROTEIN CUT"/>
    <property type="match status" value="1"/>
</dbReference>
<evidence type="ECO:0000256" key="2">
    <source>
        <dbReference type="ARBA" id="ARBA00006415"/>
    </source>
</evidence>
<evidence type="ECO:0000256" key="7">
    <source>
        <dbReference type="ARBA" id="ARBA00023034"/>
    </source>
</evidence>
<feature type="compositionally biased region" description="Gly residues" evidence="11">
    <location>
        <begin position="528"/>
        <end position="538"/>
    </location>
</feature>
<dbReference type="OrthoDB" id="10257567at2759"/>
<feature type="domain" description="Cux N-terminal" evidence="14">
    <location>
        <begin position="42"/>
        <end position="150"/>
    </location>
</feature>
<feature type="coiled-coil region" evidence="10">
    <location>
        <begin position="555"/>
        <end position="593"/>
    </location>
</feature>
<comment type="subcellular location">
    <subcellularLocation>
        <location evidence="1">Golgi apparatus membrane</location>
        <topology evidence="1">Single-pass type IV membrane protein</topology>
    </subcellularLocation>
</comment>
<dbReference type="AlphaFoldDB" id="A0A388JP04"/>
<dbReference type="Gramene" id="GBG59515">
    <property type="protein sequence ID" value="GBG59515"/>
    <property type="gene ID" value="CBR_g38539"/>
</dbReference>
<evidence type="ECO:0000256" key="5">
    <source>
        <dbReference type="ARBA" id="ARBA00022692"/>
    </source>
</evidence>
<feature type="region of interest" description="Disordered" evidence="11">
    <location>
        <begin position="1"/>
        <end position="26"/>
    </location>
</feature>
<name>A0A388JP04_CHABU</name>
<dbReference type="GO" id="GO:0000139">
    <property type="term" value="C:Golgi membrane"/>
    <property type="evidence" value="ECO:0007669"/>
    <property type="project" value="UniProtKB-SubCell"/>
</dbReference>
<feature type="coiled-coil region" evidence="10">
    <location>
        <begin position="460"/>
        <end position="487"/>
    </location>
</feature>
<keyword evidence="9 12" id="KW-0472">Membrane</keyword>
<feature type="region of interest" description="Disordered" evidence="11">
    <location>
        <begin position="526"/>
        <end position="552"/>
    </location>
</feature>
<accession>A0A388JP04</accession>
<evidence type="ECO:0000256" key="12">
    <source>
        <dbReference type="SAM" id="Phobius"/>
    </source>
</evidence>
<keyword evidence="7" id="KW-0333">Golgi apparatus</keyword>
<comment type="similarity">
    <text evidence="2">Belongs to the CASP family.</text>
</comment>
<evidence type="ECO:0000313" key="16">
    <source>
        <dbReference type="Proteomes" id="UP000265515"/>
    </source>
</evidence>
<feature type="region of interest" description="Disordered" evidence="11">
    <location>
        <begin position="615"/>
        <end position="637"/>
    </location>
</feature>
<dbReference type="InterPro" id="IPR012955">
    <property type="entry name" value="CASP_C"/>
</dbReference>
<feature type="domain" description="CASP C-terminal" evidence="13">
    <location>
        <begin position="463"/>
        <end position="714"/>
    </location>
</feature>
<dbReference type="Proteomes" id="UP000265515">
    <property type="component" value="Unassembled WGS sequence"/>
</dbReference>
<dbReference type="PANTHER" id="PTHR14043">
    <property type="entry name" value="CCAAT DISPLACEMENT PROTEIN-RELATED"/>
    <property type="match status" value="1"/>
</dbReference>
<evidence type="ECO:0000256" key="10">
    <source>
        <dbReference type="SAM" id="Coils"/>
    </source>
</evidence>
<organism evidence="15 16">
    <name type="scientific">Chara braunii</name>
    <name type="common">Braun's stonewort</name>
    <dbReference type="NCBI Taxonomy" id="69332"/>
    <lineage>
        <taxon>Eukaryota</taxon>
        <taxon>Viridiplantae</taxon>
        <taxon>Streptophyta</taxon>
        <taxon>Charophyceae</taxon>
        <taxon>Charales</taxon>
        <taxon>Characeae</taxon>
        <taxon>Chara</taxon>
    </lineage>
</organism>
<protein>
    <recommendedName>
        <fullName evidence="3">Protein CASP</fullName>
    </recommendedName>
</protein>
<evidence type="ECO:0000313" key="15">
    <source>
        <dbReference type="EMBL" id="GBG59515.1"/>
    </source>
</evidence>
<dbReference type="GO" id="GO:0006891">
    <property type="term" value="P:intra-Golgi vesicle-mediated transport"/>
    <property type="evidence" value="ECO:0007669"/>
    <property type="project" value="InterPro"/>
</dbReference>
<feature type="transmembrane region" description="Helical" evidence="12">
    <location>
        <begin position="689"/>
        <end position="710"/>
    </location>
</feature>
<dbReference type="STRING" id="69332.A0A388JP04"/>
<evidence type="ECO:0000256" key="8">
    <source>
        <dbReference type="ARBA" id="ARBA00023054"/>
    </source>
</evidence>
<evidence type="ECO:0000259" key="13">
    <source>
        <dbReference type="Pfam" id="PF08172"/>
    </source>
</evidence>
<feature type="region of interest" description="Disordered" evidence="11">
    <location>
        <begin position="289"/>
        <end position="325"/>
    </location>
</feature>
<evidence type="ECO:0000256" key="3">
    <source>
        <dbReference type="ARBA" id="ARBA00018691"/>
    </source>
</evidence>
<feature type="coiled-coil region" evidence="10">
    <location>
        <begin position="341"/>
        <end position="386"/>
    </location>
</feature>